<dbReference type="SUPFAM" id="SSF109604">
    <property type="entry name" value="HD-domain/PDEase-like"/>
    <property type="match status" value="1"/>
</dbReference>
<proteinExistence type="predicted"/>
<dbReference type="PANTHER" id="PTHR45228">
    <property type="entry name" value="CYCLIC DI-GMP PHOSPHODIESTERASE TM_0186-RELATED"/>
    <property type="match status" value="1"/>
</dbReference>
<gene>
    <name evidence="5" type="ORF">SAMN02982985_02296</name>
</gene>
<dbReference type="Pfam" id="PF13487">
    <property type="entry name" value="HD_5"/>
    <property type="match status" value="1"/>
</dbReference>
<dbReference type="SUPFAM" id="SSF52172">
    <property type="entry name" value="CheY-like"/>
    <property type="match status" value="1"/>
</dbReference>
<keyword evidence="6" id="KW-1185">Reference proteome</keyword>
<dbReference type="PANTHER" id="PTHR45228:SF9">
    <property type="entry name" value="3'3'-CGAMP-SPECIFIC PHOSPHODIESTERASE 2"/>
    <property type="match status" value="1"/>
</dbReference>
<evidence type="ECO:0000259" key="4">
    <source>
        <dbReference type="PROSITE" id="PS51832"/>
    </source>
</evidence>
<dbReference type="InterPro" id="IPR052020">
    <property type="entry name" value="Cyclic_di-GMP/3'3'-cGAMP_PDE"/>
</dbReference>
<dbReference type="GO" id="GO:0008081">
    <property type="term" value="F:phosphoric diester hydrolase activity"/>
    <property type="evidence" value="ECO:0007669"/>
    <property type="project" value="UniProtKB-ARBA"/>
</dbReference>
<dbReference type="Pfam" id="PF11849">
    <property type="entry name" value="DUF3369"/>
    <property type="match status" value="1"/>
</dbReference>
<dbReference type="PROSITE" id="PS50110">
    <property type="entry name" value="RESPONSE_REGULATORY"/>
    <property type="match status" value="1"/>
</dbReference>
<dbReference type="CDD" id="cd00077">
    <property type="entry name" value="HDc"/>
    <property type="match status" value="1"/>
</dbReference>
<evidence type="ECO:0000256" key="1">
    <source>
        <dbReference type="PROSITE-ProRule" id="PRU00169"/>
    </source>
</evidence>
<dbReference type="Gene3D" id="1.10.3210.10">
    <property type="entry name" value="Hypothetical protein af1432"/>
    <property type="match status" value="1"/>
</dbReference>
<feature type="compositionally biased region" description="Acidic residues" evidence="2">
    <location>
        <begin position="1"/>
        <end position="14"/>
    </location>
</feature>
<name>A0A1I4M8C5_9BURK</name>
<dbReference type="InterPro" id="IPR001789">
    <property type="entry name" value="Sig_transdc_resp-reg_receiver"/>
</dbReference>
<feature type="domain" description="HD-GYP" evidence="4">
    <location>
        <begin position="321"/>
        <end position="518"/>
    </location>
</feature>
<evidence type="ECO:0000313" key="5">
    <source>
        <dbReference type="EMBL" id="SFL99187.1"/>
    </source>
</evidence>
<dbReference type="PROSITE" id="PS51832">
    <property type="entry name" value="HD_GYP"/>
    <property type="match status" value="1"/>
</dbReference>
<protein>
    <submittedName>
        <fullName evidence="5">Response regulator c-di-GMP phosphodiesterase, RpfG family, contains REC and HD-GYP domains</fullName>
    </submittedName>
</protein>
<dbReference type="SMART" id="SM00471">
    <property type="entry name" value="HDc"/>
    <property type="match status" value="1"/>
</dbReference>
<sequence>MNDEMLFEDEDEDQGRDSAAAAGAAPAPWQVLIVDDEPSVHQVTQLVMADFSFDGRRVHFTDCYSAAEARAVLARPNQFALILLDVVMESEHAGLDLVRHIREELRNSNVRIVLRTGQPGQAPQEYVIRSYDINDYREKTELTHGKLSTVFYSALRAYRDLIRLERARNGLRRSIDAITQVGDSHNLRSFCSAVLEQASVLLGRDGEGICASRVNAFAAARMDGGLKVLAVTPAYADCRAEQRLDELPPAVREAFARCMRERCNHHGELYYVCYHRTRDDSESFLYMAFAEPIGVEEHELLAAFSANVAITYEKLLQREDSAATQDATLAILGEALERRAAGEGRHVQRVGLIAALLAGAAGMSPAEAEQLRLAAPLHDCGHAGVPDAVLHQPGPLSAAQWLVMRGHCETGRAMLARSARPLLQLAASIAHEHHERWDGGGYPRGLAGQEISLAGRIVALADCLDAMLCARPYRPAATLEQALAQVRADSGTRFAPDLAALLLQQEPALRELYRRLPPD</sequence>
<keyword evidence="1" id="KW-0597">Phosphoprotein</keyword>
<dbReference type="Gene3D" id="3.40.50.2300">
    <property type="match status" value="1"/>
</dbReference>
<feature type="modified residue" description="4-aspartylphosphate" evidence="1">
    <location>
        <position position="85"/>
    </location>
</feature>
<dbReference type="InterPro" id="IPR011006">
    <property type="entry name" value="CheY-like_superfamily"/>
</dbReference>
<evidence type="ECO:0000313" key="6">
    <source>
        <dbReference type="Proteomes" id="UP000199470"/>
    </source>
</evidence>
<reference evidence="5 6" key="1">
    <citation type="submission" date="2016-10" db="EMBL/GenBank/DDBJ databases">
        <authorList>
            <person name="de Groot N.N."/>
        </authorList>
    </citation>
    <scope>NUCLEOTIDE SEQUENCE [LARGE SCALE GENOMIC DNA]</scope>
    <source>
        <strain evidence="5 6">ATCC 43154</strain>
    </source>
</reference>
<organism evidence="5 6">
    <name type="scientific">Rugamonas rubra</name>
    <dbReference type="NCBI Taxonomy" id="758825"/>
    <lineage>
        <taxon>Bacteria</taxon>
        <taxon>Pseudomonadati</taxon>
        <taxon>Pseudomonadota</taxon>
        <taxon>Betaproteobacteria</taxon>
        <taxon>Burkholderiales</taxon>
        <taxon>Oxalobacteraceae</taxon>
        <taxon>Telluria group</taxon>
        <taxon>Rugamonas</taxon>
    </lineage>
</organism>
<dbReference type="InterPro" id="IPR021800">
    <property type="entry name" value="DUF3369"/>
</dbReference>
<feature type="domain" description="Response regulatory" evidence="3">
    <location>
        <begin position="30"/>
        <end position="154"/>
    </location>
</feature>
<accession>A0A1I4M8C5</accession>
<feature type="region of interest" description="Disordered" evidence="2">
    <location>
        <begin position="1"/>
        <end position="21"/>
    </location>
</feature>
<dbReference type="STRING" id="758825.SAMN02982985_02296"/>
<evidence type="ECO:0000259" key="3">
    <source>
        <dbReference type="PROSITE" id="PS50110"/>
    </source>
</evidence>
<dbReference type="AlphaFoldDB" id="A0A1I4M8C5"/>
<dbReference type="EMBL" id="FOTW01000010">
    <property type="protein sequence ID" value="SFL99187.1"/>
    <property type="molecule type" value="Genomic_DNA"/>
</dbReference>
<dbReference type="GO" id="GO:0000160">
    <property type="term" value="P:phosphorelay signal transduction system"/>
    <property type="evidence" value="ECO:0007669"/>
    <property type="project" value="InterPro"/>
</dbReference>
<dbReference type="InterPro" id="IPR003607">
    <property type="entry name" value="HD/PDEase_dom"/>
</dbReference>
<evidence type="ECO:0000256" key="2">
    <source>
        <dbReference type="SAM" id="MobiDB-lite"/>
    </source>
</evidence>
<dbReference type="Proteomes" id="UP000199470">
    <property type="component" value="Unassembled WGS sequence"/>
</dbReference>
<dbReference type="InterPro" id="IPR037522">
    <property type="entry name" value="HD_GYP_dom"/>
</dbReference>
<dbReference type="RefSeq" id="WP_174900501.1">
    <property type="nucleotide sequence ID" value="NZ_FOTW01000010.1"/>
</dbReference>